<dbReference type="SMART" id="SM00093">
    <property type="entry name" value="SERPIN"/>
    <property type="match status" value="1"/>
</dbReference>
<feature type="domain" description="Serpin" evidence="3">
    <location>
        <begin position="69"/>
        <end position="413"/>
    </location>
</feature>
<evidence type="ECO:0000313" key="4">
    <source>
        <dbReference type="EMBL" id="KAL2080764.1"/>
    </source>
</evidence>
<dbReference type="SUPFAM" id="SSF56574">
    <property type="entry name" value="Serpins"/>
    <property type="match status" value="1"/>
</dbReference>
<dbReference type="PANTHER" id="PTHR11461:SF84">
    <property type="entry name" value="PIGMENT EPITHELIUM-DERIVED FACTOR"/>
    <property type="match status" value="1"/>
</dbReference>
<evidence type="ECO:0000313" key="5">
    <source>
        <dbReference type="Proteomes" id="UP001591681"/>
    </source>
</evidence>
<proteinExistence type="inferred from homology"/>
<accession>A0ABD1J0P7</accession>
<dbReference type="InterPro" id="IPR023796">
    <property type="entry name" value="Serpin_dom"/>
</dbReference>
<dbReference type="Pfam" id="PF00079">
    <property type="entry name" value="Serpin"/>
    <property type="match status" value="1"/>
</dbReference>
<name>A0ABD1J0P7_9TELE</name>
<dbReference type="EMBL" id="JBHFQA010000021">
    <property type="protein sequence ID" value="KAL2080764.1"/>
    <property type="molecule type" value="Genomic_DNA"/>
</dbReference>
<keyword evidence="5" id="KW-1185">Reference proteome</keyword>
<dbReference type="InterPro" id="IPR000215">
    <property type="entry name" value="Serpin_fam"/>
</dbReference>
<evidence type="ECO:0000259" key="3">
    <source>
        <dbReference type="SMART" id="SM00093"/>
    </source>
</evidence>
<comment type="caution">
    <text evidence="4">The sequence shown here is derived from an EMBL/GenBank/DDBJ whole genome shotgun (WGS) entry which is preliminary data.</text>
</comment>
<dbReference type="Proteomes" id="UP001591681">
    <property type="component" value="Unassembled WGS sequence"/>
</dbReference>
<feature type="signal peptide" evidence="2">
    <location>
        <begin position="1"/>
        <end position="37"/>
    </location>
</feature>
<dbReference type="PROSITE" id="PS00284">
    <property type="entry name" value="SERPIN"/>
    <property type="match status" value="1"/>
</dbReference>
<comment type="similarity">
    <text evidence="1">Belongs to the serpin family.</text>
</comment>
<dbReference type="AlphaFoldDB" id="A0ABD1J0P7"/>
<dbReference type="InterPro" id="IPR036186">
    <property type="entry name" value="Serpin_sf"/>
</dbReference>
<sequence>MTWCAEQTRICYSSSGVRMTRTFVLLCVGLFHSLCWAQMPEEGGGEEEVVELFTTPATRMGAAVSDFGYNLFRQLDSHDSTANALLSPLSVSIALTQLSMGATEQAEKELYRALRYHTLQDLKIHDTLRDLQVSLKSAGKGFKSAARLLLARRLRLKPDYLSDVEKSYGVKPITLTGSARDMKTVNDWFKSETGGKITQAMSETKRSGGISSVGAAYFKGKWHTHFSQTNQLQNFHLDGEEPVQVSMMHQTNYPLKMGKDSDIGCMIAQIQMEEGVSMFLFLPDEVTQNLTLIVEALTAEFVQDLSMNLHQAEADVVLPVLKLNYNRDLLSLLPDLGLSEWLAKTDLIKITSQLAKLSAVHHKVVMEVAPEGSQRVTASAVQHLTYKVDRPFVFLIRDEPTGTLLLIGKVLNPQK</sequence>
<gene>
    <name evidence="4" type="ORF">ACEWY4_024557</name>
</gene>
<organism evidence="4 5">
    <name type="scientific">Coilia grayii</name>
    <name type="common">Gray's grenadier anchovy</name>
    <dbReference type="NCBI Taxonomy" id="363190"/>
    <lineage>
        <taxon>Eukaryota</taxon>
        <taxon>Metazoa</taxon>
        <taxon>Chordata</taxon>
        <taxon>Craniata</taxon>
        <taxon>Vertebrata</taxon>
        <taxon>Euteleostomi</taxon>
        <taxon>Actinopterygii</taxon>
        <taxon>Neopterygii</taxon>
        <taxon>Teleostei</taxon>
        <taxon>Clupei</taxon>
        <taxon>Clupeiformes</taxon>
        <taxon>Clupeoidei</taxon>
        <taxon>Engraulidae</taxon>
        <taxon>Coilinae</taxon>
        <taxon>Coilia</taxon>
    </lineage>
</organism>
<dbReference type="InterPro" id="IPR023795">
    <property type="entry name" value="Serpin_CS"/>
</dbReference>
<dbReference type="Gene3D" id="3.30.497.10">
    <property type="entry name" value="Antithrombin, subunit I, domain 2"/>
    <property type="match status" value="1"/>
</dbReference>
<protein>
    <recommendedName>
        <fullName evidence="3">Serpin domain-containing protein</fullName>
    </recommendedName>
</protein>
<dbReference type="Gene3D" id="2.30.39.10">
    <property type="entry name" value="Alpha-1-antitrypsin, domain 1"/>
    <property type="match status" value="1"/>
</dbReference>
<reference evidence="4 5" key="1">
    <citation type="submission" date="2024-09" db="EMBL/GenBank/DDBJ databases">
        <title>A chromosome-level genome assembly of Gray's grenadier anchovy, Coilia grayii.</title>
        <authorList>
            <person name="Fu Z."/>
        </authorList>
    </citation>
    <scope>NUCLEOTIDE SEQUENCE [LARGE SCALE GENOMIC DNA]</scope>
    <source>
        <strain evidence="4">G4</strain>
        <tissue evidence="4">Muscle</tissue>
    </source>
</reference>
<dbReference type="PANTHER" id="PTHR11461">
    <property type="entry name" value="SERINE PROTEASE INHIBITOR, SERPIN"/>
    <property type="match status" value="1"/>
</dbReference>
<dbReference type="InterPro" id="IPR042185">
    <property type="entry name" value="Serpin_sf_2"/>
</dbReference>
<evidence type="ECO:0000256" key="2">
    <source>
        <dbReference type="SAM" id="SignalP"/>
    </source>
</evidence>
<feature type="chain" id="PRO_5044868659" description="Serpin domain-containing protein" evidence="2">
    <location>
        <begin position="38"/>
        <end position="415"/>
    </location>
</feature>
<keyword evidence="2" id="KW-0732">Signal</keyword>
<evidence type="ECO:0000256" key="1">
    <source>
        <dbReference type="RuleBase" id="RU000411"/>
    </source>
</evidence>
<dbReference type="InterPro" id="IPR042178">
    <property type="entry name" value="Serpin_sf_1"/>
</dbReference>